<dbReference type="FunFam" id="3.10.129.10:FF:000008">
    <property type="entry name" value="Acyl-CoA thioester hydrolase"/>
    <property type="match status" value="1"/>
</dbReference>
<accession>A0A9D1WF34</accession>
<evidence type="ECO:0000313" key="6">
    <source>
        <dbReference type="EMBL" id="HIX57989.1"/>
    </source>
</evidence>
<dbReference type="InterPro" id="IPR029069">
    <property type="entry name" value="HotDog_dom_sf"/>
</dbReference>
<dbReference type="PROSITE" id="PS51770">
    <property type="entry name" value="HOTDOG_ACOT"/>
    <property type="match status" value="1"/>
</dbReference>
<dbReference type="EMBL" id="DXEV01000219">
    <property type="protein sequence ID" value="HIX57989.1"/>
    <property type="molecule type" value="Genomic_DNA"/>
</dbReference>
<comment type="similarity">
    <text evidence="1">Belongs to the acyl coenzyme A hydrolase family.</text>
</comment>
<reference evidence="6" key="1">
    <citation type="journal article" date="2021" name="PeerJ">
        <title>Extensive microbial diversity within the chicken gut microbiome revealed by metagenomics and culture.</title>
        <authorList>
            <person name="Gilroy R."/>
            <person name="Ravi A."/>
            <person name="Getino M."/>
            <person name="Pursley I."/>
            <person name="Horton D.L."/>
            <person name="Alikhan N.F."/>
            <person name="Baker D."/>
            <person name="Gharbi K."/>
            <person name="Hall N."/>
            <person name="Watson M."/>
            <person name="Adriaenssens E.M."/>
            <person name="Foster-Nyarko E."/>
            <person name="Jarju S."/>
            <person name="Secka A."/>
            <person name="Antonio M."/>
            <person name="Oren A."/>
            <person name="Chaudhuri R.R."/>
            <person name="La Ragione R."/>
            <person name="Hildebrand F."/>
            <person name="Pallen M.J."/>
        </authorList>
    </citation>
    <scope>NUCLEOTIDE SEQUENCE</scope>
    <source>
        <strain evidence="6">USASDec5-558</strain>
    </source>
</reference>
<dbReference type="Pfam" id="PF03061">
    <property type="entry name" value="4HBT"/>
    <property type="match status" value="1"/>
</dbReference>
<dbReference type="GO" id="GO:0009062">
    <property type="term" value="P:fatty acid catabolic process"/>
    <property type="evidence" value="ECO:0007669"/>
    <property type="project" value="TreeGrafter"/>
</dbReference>
<sequence length="192" mass="20909">MADTTTAPQTATEEEAAKLKRAQEKAKVHPHPPLGNLLLRTMTLPRDANPAGDIFGGWIMSQLDIAGAVLAREISHGRVVTVAVDAMSFLKPVEVGDVVCCYGHCIRVGRTSLKIKLELWVKKIYEHEETERDLVTEACFTYVAVDDNGRPRPLPPEAHIVAERGIDAGTVGLKEDGTIREAQNKPNGNSCC</sequence>
<dbReference type="GO" id="GO:0052816">
    <property type="term" value="F:long-chain fatty acyl-CoA hydrolase activity"/>
    <property type="evidence" value="ECO:0007669"/>
    <property type="project" value="TreeGrafter"/>
</dbReference>
<gene>
    <name evidence="6" type="primary">yciA</name>
    <name evidence="6" type="ORF">H9850_11045</name>
</gene>
<dbReference type="Proteomes" id="UP000886829">
    <property type="component" value="Unassembled WGS sequence"/>
</dbReference>
<feature type="compositionally biased region" description="Low complexity" evidence="4">
    <location>
        <begin position="1"/>
        <end position="11"/>
    </location>
</feature>
<evidence type="ECO:0000256" key="3">
    <source>
        <dbReference type="PROSITE-ProRule" id="PRU01106"/>
    </source>
</evidence>
<protein>
    <submittedName>
        <fullName evidence="6">Acyl-CoA thioester hydrolase YciA</fullName>
        <ecNumber evidence="6">3.1.2.20</ecNumber>
    </submittedName>
</protein>
<dbReference type="GO" id="GO:0005829">
    <property type="term" value="C:cytosol"/>
    <property type="evidence" value="ECO:0007669"/>
    <property type="project" value="TreeGrafter"/>
</dbReference>
<comment type="caution">
    <text evidence="6">The sequence shown here is derived from an EMBL/GenBank/DDBJ whole genome shotgun (WGS) entry which is preliminary data.</text>
</comment>
<dbReference type="GO" id="GO:0006637">
    <property type="term" value="P:acyl-CoA metabolic process"/>
    <property type="evidence" value="ECO:0007669"/>
    <property type="project" value="TreeGrafter"/>
</dbReference>
<evidence type="ECO:0000256" key="4">
    <source>
        <dbReference type="SAM" id="MobiDB-lite"/>
    </source>
</evidence>
<evidence type="ECO:0000259" key="5">
    <source>
        <dbReference type="PROSITE" id="PS51770"/>
    </source>
</evidence>
<dbReference type="InterPro" id="IPR033120">
    <property type="entry name" value="HOTDOG_ACOT"/>
</dbReference>
<dbReference type="AlphaFoldDB" id="A0A9D1WF34"/>
<evidence type="ECO:0000313" key="7">
    <source>
        <dbReference type="Proteomes" id="UP000886829"/>
    </source>
</evidence>
<dbReference type="Gene3D" id="3.10.129.10">
    <property type="entry name" value="Hotdog Thioesterase"/>
    <property type="match status" value="1"/>
</dbReference>
<dbReference type="EC" id="3.1.2.20" evidence="6"/>
<keyword evidence="2 3" id="KW-0378">Hydrolase</keyword>
<dbReference type="CDD" id="cd03442">
    <property type="entry name" value="BFIT_BACH"/>
    <property type="match status" value="1"/>
</dbReference>
<dbReference type="SUPFAM" id="SSF54637">
    <property type="entry name" value="Thioesterase/thiol ester dehydrase-isomerase"/>
    <property type="match status" value="1"/>
</dbReference>
<dbReference type="PANTHER" id="PTHR11049:SF5">
    <property type="entry name" value="ACYL-COA THIOESTER HYDROLASE YCIA"/>
    <property type="match status" value="1"/>
</dbReference>
<name>A0A9D1WF34_9GAMM</name>
<feature type="compositionally biased region" description="Basic and acidic residues" evidence="4">
    <location>
        <begin position="15"/>
        <end position="25"/>
    </location>
</feature>
<organism evidence="6 7">
    <name type="scientific">Candidatus Anaerobiospirillum pullistercoris</name>
    <dbReference type="NCBI Taxonomy" id="2838452"/>
    <lineage>
        <taxon>Bacteria</taxon>
        <taxon>Pseudomonadati</taxon>
        <taxon>Pseudomonadota</taxon>
        <taxon>Gammaproteobacteria</taxon>
        <taxon>Aeromonadales</taxon>
        <taxon>Succinivibrionaceae</taxon>
        <taxon>Anaerobiospirillum</taxon>
    </lineage>
</organism>
<dbReference type="NCBIfam" id="NF007970">
    <property type="entry name" value="PRK10694.1"/>
    <property type="match status" value="1"/>
</dbReference>
<reference evidence="6" key="2">
    <citation type="submission" date="2021-04" db="EMBL/GenBank/DDBJ databases">
        <authorList>
            <person name="Gilroy R."/>
        </authorList>
    </citation>
    <scope>NUCLEOTIDE SEQUENCE</scope>
    <source>
        <strain evidence="6">USASDec5-558</strain>
    </source>
</reference>
<dbReference type="PANTHER" id="PTHR11049">
    <property type="entry name" value="ACYL COENZYME A THIOESTER HYDROLASE"/>
    <property type="match status" value="1"/>
</dbReference>
<proteinExistence type="inferred from homology"/>
<dbReference type="InterPro" id="IPR040170">
    <property type="entry name" value="Cytosol_ACT"/>
</dbReference>
<evidence type="ECO:0000256" key="1">
    <source>
        <dbReference type="ARBA" id="ARBA00010458"/>
    </source>
</evidence>
<evidence type="ECO:0000256" key="2">
    <source>
        <dbReference type="ARBA" id="ARBA00022801"/>
    </source>
</evidence>
<feature type="domain" description="HotDog ACOT-type" evidence="5">
    <location>
        <begin position="33"/>
        <end position="148"/>
    </location>
</feature>
<dbReference type="InterPro" id="IPR006683">
    <property type="entry name" value="Thioestr_dom"/>
</dbReference>
<feature type="region of interest" description="Disordered" evidence="4">
    <location>
        <begin position="1"/>
        <end position="25"/>
    </location>
</feature>